<gene>
    <name evidence="1" type="ORF">KK1_020503</name>
</gene>
<accession>A0A151UAQ2</accession>
<feature type="non-terminal residue" evidence="1">
    <location>
        <position position="1"/>
    </location>
</feature>
<evidence type="ECO:0000313" key="2">
    <source>
        <dbReference type="Proteomes" id="UP000075243"/>
    </source>
</evidence>
<dbReference type="Gramene" id="C.cajan_19917.t">
    <property type="protein sequence ID" value="C.cajan_19917.t"/>
    <property type="gene ID" value="C.cajan_19917"/>
</dbReference>
<name>A0A151UAQ2_CAJCA</name>
<organism evidence="1 2">
    <name type="scientific">Cajanus cajan</name>
    <name type="common">Pigeon pea</name>
    <name type="synonym">Cajanus indicus</name>
    <dbReference type="NCBI Taxonomy" id="3821"/>
    <lineage>
        <taxon>Eukaryota</taxon>
        <taxon>Viridiplantae</taxon>
        <taxon>Streptophyta</taxon>
        <taxon>Embryophyta</taxon>
        <taxon>Tracheophyta</taxon>
        <taxon>Spermatophyta</taxon>
        <taxon>Magnoliopsida</taxon>
        <taxon>eudicotyledons</taxon>
        <taxon>Gunneridae</taxon>
        <taxon>Pentapetalae</taxon>
        <taxon>rosids</taxon>
        <taxon>fabids</taxon>
        <taxon>Fabales</taxon>
        <taxon>Fabaceae</taxon>
        <taxon>Papilionoideae</taxon>
        <taxon>50 kb inversion clade</taxon>
        <taxon>NPAAA clade</taxon>
        <taxon>indigoferoid/millettioid clade</taxon>
        <taxon>Phaseoleae</taxon>
        <taxon>Cajanus</taxon>
    </lineage>
</organism>
<protein>
    <recommendedName>
        <fullName evidence="3">Reverse transcriptase zinc-binding domain-containing protein</fullName>
    </recommendedName>
</protein>
<sequence>CLKSSMVSVLVNGSPTSEFNLQKRLCQGDPLAPFLFTIVEEGLKVLHLFRGLKVNFSKSRFKVIGVDEGSVERWVDLLNCKIIEFPFSSQGSWPRKNLSFTRRVCLINSVQVQRNSKDSWIWLEDPSGVYLVWSSYVALYSMKRDNQHIETFDRLWKIKVPAKASHLIWRIFFNR</sequence>
<reference evidence="1 2" key="1">
    <citation type="journal article" date="2012" name="Nat. Biotechnol.">
        <title>Draft genome sequence of pigeonpea (Cajanus cajan), an orphan legume crop of resource-poor farmers.</title>
        <authorList>
            <person name="Varshney R.K."/>
            <person name="Chen W."/>
            <person name="Li Y."/>
            <person name="Bharti A.K."/>
            <person name="Saxena R.K."/>
            <person name="Schlueter J.A."/>
            <person name="Donoghue M.T."/>
            <person name="Azam S."/>
            <person name="Fan G."/>
            <person name="Whaley A.M."/>
            <person name="Farmer A.D."/>
            <person name="Sheridan J."/>
            <person name="Iwata A."/>
            <person name="Tuteja R."/>
            <person name="Penmetsa R.V."/>
            <person name="Wu W."/>
            <person name="Upadhyaya H.D."/>
            <person name="Yang S.P."/>
            <person name="Shah T."/>
            <person name="Saxena K.B."/>
            <person name="Michael T."/>
            <person name="McCombie W.R."/>
            <person name="Yang B."/>
            <person name="Zhang G."/>
            <person name="Yang H."/>
            <person name="Wang J."/>
            <person name="Spillane C."/>
            <person name="Cook D.R."/>
            <person name="May G.D."/>
            <person name="Xu X."/>
            <person name="Jackson S.A."/>
        </authorList>
    </citation>
    <scope>NUCLEOTIDE SEQUENCE [LARGE SCALE GENOMIC DNA]</scope>
    <source>
        <strain evidence="2">cv. Asha</strain>
    </source>
</reference>
<keyword evidence="2" id="KW-1185">Reference proteome</keyword>
<evidence type="ECO:0000313" key="1">
    <source>
        <dbReference type="EMBL" id="KYP76271.1"/>
    </source>
</evidence>
<dbReference type="EMBL" id="CM003603">
    <property type="protein sequence ID" value="KYP76271.1"/>
    <property type="molecule type" value="Genomic_DNA"/>
</dbReference>
<proteinExistence type="predicted"/>
<dbReference type="Proteomes" id="UP000075243">
    <property type="component" value="Chromosome 1"/>
</dbReference>
<dbReference type="AlphaFoldDB" id="A0A151UAQ2"/>
<evidence type="ECO:0008006" key="3">
    <source>
        <dbReference type="Google" id="ProtNLM"/>
    </source>
</evidence>